<sequence length="338" mass="36194">MKKILNNADSFVEDSLKGILLAYPELLAAHPEDIKAVHRAGAPIQQKVAIVTGGGYGHIPVFLGYVGKGLCDGVAVGNVFTSPGCETILNVTRQVNANKGVLYLFGNYMGDCMNFEMAAEIAEMEGIKTETVKVSDDIASAPRDSWKERRGIAGIFFAYKIAGACAERLAALEEVKAIAEKAIENTATFGVALSSCWLPGSEKKIFEIGEEDMEIGMGIHGEPGVKRGRVASSRDITEILLPGILEDLSIKEGQRVAILVNGLGATSQEELFILYKDINEALVDRGIKPVRVFVGEYATSLEMVGASISILKLDDELLELLDAPAYTPFVNVGGVRGA</sequence>
<dbReference type="GO" id="GO:0004371">
    <property type="term" value="F:glycerone kinase activity"/>
    <property type="evidence" value="ECO:0007669"/>
    <property type="project" value="UniProtKB-EC"/>
</dbReference>
<dbReference type="FunFam" id="3.40.50.10440:FF:000001">
    <property type="entry name" value="Dihydroxyacetone kinase, DhaK subunit"/>
    <property type="match status" value="1"/>
</dbReference>
<keyword evidence="7" id="KW-1185">Reference proteome</keyword>
<dbReference type="PROSITE" id="PS51481">
    <property type="entry name" value="DHAK"/>
    <property type="match status" value="1"/>
</dbReference>
<organism evidence="6 7">
    <name type="scientific">Ruminiclostridium cellobioparum subsp. termitidis CT1112</name>
    <dbReference type="NCBI Taxonomy" id="1195236"/>
    <lineage>
        <taxon>Bacteria</taxon>
        <taxon>Bacillati</taxon>
        <taxon>Bacillota</taxon>
        <taxon>Clostridia</taxon>
        <taxon>Eubacteriales</taxon>
        <taxon>Oscillospiraceae</taxon>
        <taxon>Ruminiclostridium</taxon>
    </lineage>
</organism>
<dbReference type="Gene3D" id="3.30.1180.20">
    <property type="entry name" value="Dihydroxyacetone kinase, domain 2"/>
    <property type="match status" value="1"/>
</dbReference>
<dbReference type="FunFam" id="3.30.1180.20:FF:000001">
    <property type="entry name" value="Dihydroxyacetone kinase 1"/>
    <property type="match status" value="1"/>
</dbReference>
<dbReference type="PANTHER" id="PTHR28629">
    <property type="entry name" value="TRIOKINASE/FMN CYCLASE"/>
    <property type="match status" value="1"/>
</dbReference>
<accession>S0G058</accession>
<protein>
    <submittedName>
        <fullName evidence="6">Dihydroxyacetone kinase</fullName>
        <ecNumber evidence="6">2.7.1.29</ecNumber>
    </submittedName>
</protein>
<comment type="caution">
    <text evidence="6">The sequence shown here is derived from an EMBL/GenBank/DDBJ whole genome shotgun (WGS) entry which is preliminary data.</text>
</comment>
<dbReference type="EMBL" id="AORV01000002">
    <property type="protein sequence ID" value="EMS74193.1"/>
    <property type="molecule type" value="Genomic_DNA"/>
</dbReference>
<dbReference type="AlphaFoldDB" id="S0G058"/>
<dbReference type="Pfam" id="PF02733">
    <property type="entry name" value="Dak1"/>
    <property type="match status" value="1"/>
</dbReference>
<reference evidence="6 7" key="1">
    <citation type="journal article" date="2013" name="Genome Announc.">
        <title>Draft Genome Sequence of the Cellulolytic, Mesophilic, Anaerobic Bacterium Clostridium termitidis Strain CT1112 (DSM 5398).</title>
        <authorList>
            <person name="Lal S."/>
            <person name="Ramachandran U."/>
            <person name="Zhang X."/>
            <person name="Munir R."/>
            <person name="Sparling R."/>
            <person name="Levin D.B."/>
        </authorList>
    </citation>
    <scope>NUCLEOTIDE SEQUENCE [LARGE SCALE GENOMIC DNA]</scope>
    <source>
        <strain evidence="6 7">CT1112</strain>
    </source>
</reference>
<keyword evidence="1 6" id="KW-0808">Transferase</keyword>
<dbReference type="GO" id="GO:0005829">
    <property type="term" value="C:cytosol"/>
    <property type="evidence" value="ECO:0007669"/>
    <property type="project" value="TreeGrafter"/>
</dbReference>
<evidence type="ECO:0000256" key="1">
    <source>
        <dbReference type="ARBA" id="ARBA00022679"/>
    </source>
</evidence>
<feature type="domain" description="DhaK" evidence="5">
    <location>
        <begin position="7"/>
        <end position="330"/>
    </location>
</feature>
<gene>
    <name evidence="6" type="ORF">CTER_0090</name>
</gene>
<keyword evidence="2" id="KW-0547">Nucleotide-binding</keyword>
<dbReference type="GO" id="GO:0005524">
    <property type="term" value="F:ATP binding"/>
    <property type="evidence" value="ECO:0007669"/>
    <property type="project" value="UniProtKB-KW"/>
</dbReference>
<evidence type="ECO:0000256" key="3">
    <source>
        <dbReference type="ARBA" id="ARBA00022777"/>
    </source>
</evidence>
<proteinExistence type="predicted"/>
<dbReference type="STRING" id="1195236.CTER_0090"/>
<evidence type="ECO:0000256" key="4">
    <source>
        <dbReference type="ARBA" id="ARBA00022840"/>
    </source>
</evidence>
<dbReference type="GO" id="GO:0019563">
    <property type="term" value="P:glycerol catabolic process"/>
    <property type="evidence" value="ECO:0007669"/>
    <property type="project" value="TreeGrafter"/>
</dbReference>
<dbReference type="PATRIC" id="fig|1195236.3.peg.90"/>
<dbReference type="InterPro" id="IPR004006">
    <property type="entry name" value="DhaK_dom"/>
</dbReference>
<dbReference type="PANTHER" id="PTHR28629:SF4">
    <property type="entry name" value="TRIOKINASE_FMN CYCLASE"/>
    <property type="match status" value="1"/>
</dbReference>
<dbReference type="RefSeq" id="WP_004622751.1">
    <property type="nucleotide sequence ID" value="NZ_AORV01000002.1"/>
</dbReference>
<evidence type="ECO:0000259" key="5">
    <source>
        <dbReference type="PROSITE" id="PS51481"/>
    </source>
</evidence>
<keyword evidence="4" id="KW-0067">ATP-binding</keyword>
<keyword evidence="3 6" id="KW-0418">Kinase</keyword>
<name>S0G058_RUMCE</name>
<dbReference type="EC" id="2.7.1.29" evidence="6"/>
<dbReference type="SUPFAM" id="SSF82549">
    <property type="entry name" value="DAK1/DegV-like"/>
    <property type="match status" value="1"/>
</dbReference>
<dbReference type="Gene3D" id="3.40.50.10440">
    <property type="entry name" value="Dihydroxyacetone kinase, domain 1"/>
    <property type="match status" value="1"/>
</dbReference>
<evidence type="ECO:0000256" key="2">
    <source>
        <dbReference type="ARBA" id="ARBA00022741"/>
    </source>
</evidence>
<dbReference type="eggNOG" id="COG2376">
    <property type="taxonomic scope" value="Bacteria"/>
</dbReference>
<evidence type="ECO:0000313" key="7">
    <source>
        <dbReference type="Proteomes" id="UP000014155"/>
    </source>
</evidence>
<dbReference type="InterPro" id="IPR050861">
    <property type="entry name" value="Dihydroxyacetone_Kinase"/>
</dbReference>
<dbReference type="Proteomes" id="UP000014155">
    <property type="component" value="Unassembled WGS sequence"/>
</dbReference>
<evidence type="ECO:0000313" key="6">
    <source>
        <dbReference type="EMBL" id="EMS74193.1"/>
    </source>
</evidence>